<comment type="caution">
    <text evidence="1">The sequence shown here is derived from an EMBL/GenBank/DDBJ whole genome shotgun (WGS) entry which is preliminary data.</text>
</comment>
<organism evidence="1 2">
    <name type="scientific">Mycobacteroides immunogenum</name>
    <dbReference type="NCBI Taxonomy" id="83262"/>
    <lineage>
        <taxon>Bacteria</taxon>
        <taxon>Bacillati</taxon>
        <taxon>Actinomycetota</taxon>
        <taxon>Actinomycetes</taxon>
        <taxon>Mycobacteriales</taxon>
        <taxon>Mycobacteriaceae</taxon>
        <taxon>Mycobacteroides</taxon>
    </lineage>
</organism>
<name>A0A179VDU7_9MYCO</name>
<dbReference type="RefSeq" id="WP_064629382.1">
    <property type="nucleotide sequence ID" value="NZ_LQYE01000009.1"/>
</dbReference>
<evidence type="ECO:0000313" key="2">
    <source>
        <dbReference type="Proteomes" id="UP000186919"/>
    </source>
</evidence>
<dbReference type="Proteomes" id="UP000186919">
    <property type="component" value="Unassembled WGS sequence"/>
</dbReference>
<dbReference type="EMBL" id="LQYE01000009">
    <property type="protein sequence ID" value="OAT69145.1"/>
    <property type="molecule type" value="Genomic_DNA"/>
</dbReference>
<gene>
    <name evidence="1" type="ORF">AWB85_22595</name>
</gene>
<sequence length="131" mass="14652">MGEYKFDINGMSSDDRQKAAEAARTTLKFKDGYGMELASDMLRARDMIVSQLEVIGSDHDLGLGKLPSGQAAADHYQQQRQKAVTALLKIRDHYQGHADHFIATEMLFRNTEERNAGRINPYKDGTATVAY</sequence>
<accession>A0A179VDU7</accession>
<reference evidence="1 2" key="1">
    <citation type="submission" date="2016-01" db="EMBL/GenBank/DDBJ databases">
        <title>Mycobacterium immunogenum strain CD11_6 genome sequencing and assembly.</title>
        <authorList>
            <person name="Kaur G."/>
            <person name="Nair G.R."/>
            <person name="Mayilraj S."/>
        </authorList>
    </citation>
    <scope>NUCLEOTIDE SEQUENCE [LARGE SCALE GENOMIC DNA]</scope>
    <source>
        <strain evidence="1 2">CD11-6</strain>
    </source>
</reference>
<evidence type="ECO:0000313" key="1">
    <source>
        <dbReference type="EMBL" id="OAT69145.1"/>
    </source>
</evidence>
<proteinExistence type="predicted"/>
<protein>
    <submittedName>
        <fullName evidence="1">Uncharacterized protein</fullName>
    </submittedName>
</protein>
<dbReference type="AlphaFoldDB" id="A0A179VDU7"/>